<reference evidence="9" key="1">
    <citation type="submission" date="2017-02" db="EMBL/GenBank/DDBJ databases">
        <authorList>
            <person name="Varghese N."/>
            <person name="Submissions S."/>
        </authorList>
    </citation>
    <scope>NUCLEOTIDE SEQUENCE [LARGE SCALE GENOMIC DNA]</scope>
    <source>
        <strain evidence="9">VKM Ac-2052</strain>
    </source>
</reference>
<feature type="domain" description="Methylene-tetrahydrofolate reductase C-terminal-like" evidence="7">
    <location>
        <begin position="12"/>
        <end position="41"/>
    </location>
</feature>
<proteinExistence type="inferred from homology"/>
<dbReference type="InterPro" id="IPR029041">
    <property type="entry name" value="FAD-linked_oxidoreductase-like"/>
</dbReference>
<comment type="similarity">
    <text evidence="6">Belongs to the methylenetetrahydrofolate reductase family.</text>
</comment>
<dbReference type="UniPathway" id="UPA00193"/>
<gene>
    <name evidence="8" type="ORF">SAMN06295879_3075</name>
</gene>
<dbReference type="AlphaFoldDB" id="A0A1T4YG92"/>
<keyword evidence="4 6" id="KW-0274">FAD</keyword>
<dbReference type="Proteomes" id="UP000189735">
    <property type="component" value="Unassembled WGS sequence"/>
</dbReference>
<dbReference type="RefSeq" id="WP_078715141.1">
    <property type="nucleotide sequence ID" value="NZ_FUYG01000009.1"/>
</dbReference>
<evidence type="ECO:0000256" key="5">
    <source>
        <dbReference type="ARBA" id="ARBA00023002"/>
    </source>
</evidence>
<dbReference type="GO" id="GO:0004489">
    <property type="term" value="F:methylenetetrahydrofolate reductase [NAD(P)H] activity"/>
    <property type="evidence" value="ECO:0007669"/>
    <property type="project" value="InterPro"/>
</dbReference>
<dbReference type="Gene3D" id="3.20.20.220">
    <property type="match status" value="1"/>
</dbReference>
<dbReference type="GO" id="GO:0035999">
    <property type="term" value="P:tetrahydrofolate interconversion"/>
    <property type="evidence" value="ECO:0007669"/>
    <property type="project" value="UniProtKB-UniPathway"/>
</dbReference>
<dbReference type="GO" id="GO:0006555">
    <property type="term" value="P:methionine metabolic process"/>
    <property type="evidence" value="ECO:0007669"/>
    <property type="project" value="InterPro"/>
</dbReference>
<evidence type="ECO:0000256" key="4">
    <source>
        <dbReference type="ARBA" id="ARBA00022827"/>
    </source>
</evidence>
<accession>A0A1T4YG92</accession>
<evidence type="ECO:0000256" key="3">
    <source>
        <dbReference type="ARBA" id="ARBA00022630"/>
    </source>
</evidence>
<keyword evidence="5 6" id="KW-0560">Oxidoreductase</keyword>
<dbReference type="SUPFAM" id="SSF51730">
    <property type="entry name" value="FAD-linked oxidoreductase"/>
    <property type="match status" value="1"/>
</dbReference>
<evidence type="ECO:0000313" key="8">
    <source>
        <dbReference type="EMBL" id="SKB00789.1"/>
    </source>
</evidence>
<dbReference type="InterPro" id="IPR003171">
    <property type="entry name" value="Mehydrof_redctse-like"/>
</dbReference>
<comment type="cofactor">
    <cofactor evidence="1 6">
        <name>FAD</name>
        <dbReference type="ChEBI" id="CHEBI:57692"/>
    </cofactor>
</comment>
<keyword evidence="3 6" id="KW-0285">Flavoprotein</keyword>
<evidence type="ECO:0000313" key="9">
    <source>
        <dbReference type="Proteomes" id="UP000189735"/>
    </source>
</evidence>
<dbReference type="Pfam" id="PF12225">
    <property type="entry name" value="DUF5981"/>
    <property type="match status" value="1"/>
</dbReference>
<name>A0A1T4YG92_9MICO</name>
<evidence type="ECO:0000259" key="7">
    <source>
        <dbReference type="Pfam" id="PF12225"/>
    </source>
</evidence>
<dbReference type="InterPro" id="IPR022026">
    <property type="entry name" value="DUF5981"/>
</dbReference>
<evidence type="ECO:0000256" key="1">
    <source>
        <dbReference type="ARBA" id="ARBA00001974"/>
    </source>
</evidence>
<sequence>MESLLTPSAAHAGCPKNMEYGPCGGVGFDGSCEVGDFRCVFLDDPLVTWHGVVPPEPDVVPRSSGAAEMMALMKTRPIVVADFPARAMDAESLAECAALLAGPVDATLAGDHGTARVQFSPSYRASLIRAAGLQVWTGINCRDRNRVAIEGELAGLAHVGVAGVHCVTGDHTLLGSRPDAAPVFDLDSSQVAALARAAGHLVSVGESPTTPPVELRAARLLEKTRAGADVCFVNHCGGVDAVGRFVRESHDLGVTARFIPCVPMVTDHASARLLESFPSLVLPEGYLDRILSAADPREEGIRAAVELSLELLEIDGVAGVNLSGGAGHGREAEFAIVLAETAQHLAL</sequence>
<comment type="pathway">
    <text evidence="2 6">One-carbon metabolism; tetrahydrofolate interconversion.</text>
</comment>
<evidence type="ECO:0000256" key="6">
    <source>
        <dbReference type="RuleBase" id="RU003862"/>
    </source>
</evidence>
<dbReference type="EMBL" id="FUYG01000009">
    <property type="protein sequence ID" value="SKB00789.1"/>
    <property type="molecule type" value="Genomic_DNA"/>
</dbReference>
<organism evidence="8 9">
    <name type="scientific">Agreia bicolorata</name>
    <dbReference type="NCBI Taxonomy" id="110935"/>
    <lineage>
        <taxon>Bacteria</taxon>
        <taxon>Bacillati</taxon>
        <taxon>Actinomycetota</taxon>
        <taxon>Actinomycetes</taxon>
        <taxon>Micrococcales</taxon>
        <taxon>Microbacteriaceae</taxon>
        <taxon>Agreia</taxon>
    </lineage>
</organism>
<dbReference type="Pfam" id="PF02219">
    <property type="entry name" value="MTHFR"/>
    <property type="match status" value="1"/>
</dbReference>
<evidence type="ECO:0000256" key="2">
    <source>
        <dbReference type="ARBA" id="ARBA00004777"/>
    </source>
</evidence>
<protein>
    <recommendedName>
        <fullName evidence="6">Methylenetetrahydrofolate reductase</fullName>
    </recommendedName>
</protein>